<dbReference type="Proteomes" id="UP000244855">
    <property type="component" value="Unassembled WGS sequence"/>
</dbReference>
<dbReference type="PANTHER" id="PTHR33112">
    <property type="entry name" value="DOMAIN PROTEIN, PUTATIVE-RELATED"/>
    <property type="match status" value="1"/>
</dbReference>
<accession>A0A2V1DVX5</accession>
<dbReference type="AlphaFoldDB" id="A0A2V1DVX5"/>
<evidence type="ECO:0000313" key="3">
    <source>
        <dbReference type="EMBL" id="PVI02269.1"/>
    </source>
</evidence>
<dbReference type="OrthoDB" id="3758096at2759"/>
<evidence type="ECO:0000259" key="2">
    <source>
        <dbReference type="Pfam" id="PF06985"/>
    </source>
</evidence>
<sequence length="302" mass="34470">YATLSHSWGDPSHRPLTTTDQTLPRRQHGIEDEELPQTFRQAVHVCREIGIEYLWIDSLCIIQEQESQEDWAKEAPRMGLVYGNSRLTISAAAATNSTEGFFLERLGLVSWFCPVILFGQACYLSRYPTQEEQHNGDPGDLDWASNGLVLRGWILQEQVLSCRSIIFSKKGLIWRCPTLSTNEKYPLGIPHVPNISVDNHRLLHCIINDRMPFVPRDIEIDIYTSWYRIVEDFTSRNLTYEEDRLPAIAGIAKRFGETANDSYHAGLWRRDMVLGLLWHATGGSPIITNKSARAPSWSWASI</sequence>
<organism evidence="3 4">
    <name type="scientific">Periconia macrospinosa</name>
    <dbReference type="NCBI Taxonomy" id="97972"/>
    <lineage>
        <taxon>Eukaryota</taxon>
        <taxon>Fungi</taxon>
        <taxon>Dikarya</taxon>
        <taxon>Ascomycota</taxon>
        <taxon>Pezizomycotina</taxon>
        <taxon>Dothideomycetes</taxon>
        <taxon>Pleosporomycetidae</taxon>
        <taxon>Pleosporales</taxon>
        <taxon>Massarineae</taxon>
        <taxon>Periconiaceae</taxon>
        <taxon>Periconia</taxon>
    </lineage>
</organism>
<proteinExistence type="predicted"/>
<evidence type="ECO:0000313" key="4">
    <source>
        <dbReference type="Proteomes" id="UP000244855"/>
    </source>
</evidence>
<dbReference type="Pfam" id="PF06985">
    <property type="entry name" value="HET"/>
    <property type="match status" value="1"/>
</dbReference>
<dbReference type="InterPro" id="IPR010730">
    <property type="entry name" value="HET"/>
</dbReference>
<protein>
    <submittedName>
        <fullName evidence="3">HET-domain-containing protein</fullName>
    </submittedName>
</protein>
<dbReference type="PANTHER" id="PTHR33112:SF16">
    <property type="entry name" value="HETEROKARYON INCOMPATIBILITY DOMAIN-CONTAINING PROTEIN"/>
    <property type="match status" value="1"/>
</dbReference>
<dbReference type="EMBL" id="KZ805345">
    <property type="protein sequence ID" value="PVI02269.1"/>
    <property type="molecule type" value="Genomic_DNA"/>
</dbReference>
<feature type="domain" description="Heterokaryon incompatibility" evidence="2">
    <location>
        <begin position="1"/>
        <end position="157"/>
    </location>
</feature>
<gene>
    <name evidence="3" type="ORF">DM02DRAFT_473218</name>
</gene>
<feature type="compositionally biased region" description="Polar residues" evidence="1">
    <location>
        <begin position="15"/>
        <end position="24"/>
    </location>
</feature>
<evidence type="ECO:0000256" key="1">
    <source>
        <dbReference type="SAM" id="MobiDB-lite"/>
    </source>
</evidence>
<feature type="non-terminal residue" evidence="3">
    <location>
        <position position="302"/>
    </location>
</feature>
<reference evidence="3 4" key="1">
    <citation type="journal article" date="2018" name="Sci. Rep.">
        <title>Comparative genomics provides insights into the lifestyle and reveals functional heterogeneity of dark septate endophytic fungi.</title>
        <authorList>
            <person name="Knapp D.G."/>
            <person name="Nemeth J.B."/>
            <person name="Barry K."/>
            <person name="Hainaut M."/>
            <person name="Henrissat B."/>
            <person name="Johnson J."/>
            <person name="Kuo A."/>
            <person name="Lim J.H.P."/>
            <person name="Lipzen A."/>
            <person name="Nolan M."/>
            <person name="Ohm R.A."/>
            <person name="Tamas L."/>
            <person name="Grigoriev I.V."/>
            <person name="Spatafora J.W."/>
            <person name="Nagy L.G."/>
            <person name="Kovacs G.M."/>
        </authorList>
    </citation>
    <scope>NUCLEOTIDE SEQUENCE [LARGE SCALE GENOMIC DNA]</scope>
    <source>
        <strain evidence="3 4">DSE2036</strain>
    </source>
</reference>
<dbReference type="STRING" id="97972.A0A2V1DVX5"/>
<name>A0A2V1DVX5_9PLEO</name>
<keyword evidence="4" id="KW-1185">Reference proteome</keyword>
<feature type="non-terminal residue" evidence="3">
    <location>
        <position position="1"/>
    </location>
</feature>
<feature type="region of interest" description="Disordered" evidence="1">
    <location>
        <begin position="1"/>
        <end position="25"/>
    </location>
</feature>